<dbReference type="AlphaFoldDB" id="A0A9W9JZF4"/>
<keyword evidence="3" id="KW-1185">Reference proteome</keyword>
<dbReference type="OrthoDB" id="4440815at2759"/>
<protein>
    <recommendedName>
        <fullName evidence="4">Hydrophobin</fullName>
    </recommendedName>
</protein>
<feature type="signal peptide" evidence="1">
    <location>
        <begin position="1"/>
        <end position="19"/>
    </location>
</feature>
<reference evidence="2" key="1">
    <citation type="submission" date="2022-11" db="EMBL/GenBank/DDBJ databases">
        <authorList>
            <person name="Petersen C."/>
        </authorList>
    </citation>
    <scope>NUCLEOTIDE SEQUENCE</scope>
    <source>
        <strain evidence="2">IBT 30069</strain>
    </source>
</reference>
<organism evidence="2 3">
    <name type="scientific">Penicillium angulare</name>
    <dbReference type="NCBI Taxonomy" id="116970"/>
    <lineage>
        <taxon>Eukaryota</taxon>
        <taxon>Fungi</taxon>
        <taxon>Dikarya</taxon>
        <taxon>Ascomycota</taxon>
        <taxon>Pezizomycotina</taxon>
        <taxon>Eurotiomycetes</taxon>
        <taxon>Eurotiomycetidae</taxon>
        <taxon>Eurotiales</taxon>
        <taxon>Aspergillaceae</taxon>
        <taxon>Penicillium</taxon>
    </lineage>
</organism>
<feature type="chain" id="PRO_5040992787" description="Hydrophobin" evidence="1">
    <location>
        <begin position="20"/>
        <end position="95"/>
    </location>
</feature>
<keyword evidence="1" id="KW-0732">Signal</keyword>
<accession>A0A9W9JZF4</accession>
<reference evidence="2" key="2">
    <citation type="journal article" date="2023" name="IMA Fungus">
        <title>Comparative genomic study of the Penicillium genus elucidates a diverse pangenome and 15 lateral gene transfer events.</title>
        <authorList>
            <person name="Petersen C."/>
            <person name="Sorensen T."/>
            <person name="Nielsen M.R."/>
            <person name="Sondergaard T.E."/>
            <person name="Sorensen J.L."/>
            <person name="Fitzpatrick D.A."/>
            <person name="Frisvad J.C."/>
            <person name="Nielsen K.L."/>
        </authorList>
    </citation>
    <scope>NUCLEOTIDE SEQUENCE</scope>
    <source>
        <strain evidence="2">IBT 30069</strain>
    </source>
</reference>
<evidence type="ECO:0000256" key="1">
    <source>
        <dbReference type="SAM" id="SignalP"/>
    </source>
</evidence>
<name>A0A9W9JZF4_9EURO</name>
<dbReference type="Proteomes" id="UP001149165">
    <property type="component" value="Unassembled WGS sequence"/>
</dbReference>
<evidence type="ECO:0000313" key="2">
    <source>
        <dbReference type="EMBL" id="KAJ5087150.1"/>
    </source>
</evidence>
<sequence>MKFSAVVLAVFALVSTGLADKTCTPSFDYCSDVLIKDKGFTEADLEDVIKGTDLEKQPLKNVLFHCKNPGIVGHPKLCESGCEDPKSEGSHSCAA</sequence>
<proteinExistence type="predicted"/>
<evidence type="ECO:0008006" key="4">
    <source>
        <dbReference type="Google" id="ProtNLM"/>
    </source>
</evidence>
<comment type="caution">
    <text evidence="2">The sequence shown here is derived from an EMBL/GenBank/DDBJ whole genome shotgun (WGS) entry which is preliminary data.</text>
</comment>
<dbReference type="EMBL" id="JAPQKH010000007">
    <property type="protein sequence ID" value="KAJ5087150.1"/>
    <property type="molecule type" value="Genomic_DNA"/>
</dbReference>
<evidence type="ECO:0000313" key="3">
    <source>
        <dbReference type="Proteomes" id="UP001149165"/>
    </source>
</evidence>
<gene>
    <name evidence="2" type="ORF">N7456_010766</name>
</gene>